<dbReference type="Gene3D" id="3.80.10.10">
    <property type="entry name" value="Ribonuclease Inhibitor"/>
    <property type="match status" value="1"/>
</dbReference>
<dbReference type="SUPFAM" id="SSF52047">
    <property type="entry name" value="RNI-like"/>
    <property type="match status" value="1"/>
</dbReference>
<keyword evidence="2" id="KW-1185">Reference proteome</keyword>
<protein>
    <recommendedName>
        <fullName evidence="3">F-box domain-containing protein</fullName>
    </recommendedName>
</protein>
<dbReference type="RefSeq" id="XP_047774655.1">
    <property type="nucleotide sequence ID" value="XM_047924866.1"/>
</dbReference>
<evidence type="ECO:0000313" key="2">
    <source>
        <dbReference type="Proteomes" id="UP000814176"/>
    </source>
</evidence>
<dbReference type="InterPro" id="IPR032675">
    <property type="entry name" value="LRR_dom_sf"/>
</dbReference>
<evidence type="ECO:0008006" key="3">
    <source>
        <dbReference type="Google" id="ProtNLM"/>
    </source>
</evidence>
<sequence>MEDVDTLRRLNPDVILHVFEHLRPQSGLRSLSTSCRWVREETMPVLFRRCRATVARPLCAERFLPPPLWLHVCHLSLIDRCPDLVAMRGAPWKHRLRFSDDPLLCGIMDPAFLRSVLGAMPRLQSIYLSFICREVHGIGWDTLEAILSTPLLRTLTVEQFLFSPRQTPTAVSIESLASLTTFQFVHAALRSELCRYPSQEGVLGLVITKLRPTLESLLLPSEVTPFGTLADNQWPRLTELRLMGVLHLNPDTHTPFVTLFAGMPKLRVLSLELSLPKGGDRQVLQLWPKNHEARFPWPDLEDLTVSFPSPDDRIYSHLPPTMRCLSLRCTPHHCFYMWQSRKLSRIESPITHASEMLEILSQIEAPRLEYLQVEYCADAAEDDLLRHMTQRCSQLRSMEIHCIRPYNRSSLSDTDLALHLAKLSNLSTLRAYIDSEHASQFSALRQAAAVLACKLARPDVRLWLLWIDAHSAVWYPFRLVAVQDIDEDVRAEIDPRDHDGVPVFPFA</sequence>
<evidence type="ECO:0000313" key="1">
    <source>
        <dbReference type="EMBL" id="KAH9831541.1"/>
    </source>
</evidence>
<accession>A0ABQ8K4B4</accession>
<organism evidence="1 2">
    <name type="scientific">Rhodofomes roseus</name>
    <dbReference type="NCBI Taxonomy" id="34475"/>
    <lineage>
        <taxon>Eukaryota</taxon>
        <taxon>Fungi</taxon>
        <taxon>Dikarya</taxon>
        <taxon>Basidiomycota</taxon>
        <taxon>Agaricomycotina</taxon>
        <taxon>Agaricomycetes</taxon>
        <taxon>Polyporales</taxon>
        <taxon>Rhodofomes</taxon>
    </lineage>
</organism>
<reference evidence="1 2" key="1">
    <citation type="journal article" date="2021" name="Environ. Microbiol.">
        <title>Gene family expansions and transcriptome signatures uncover fungal adaptations to wood decay.</title>
        <authorList>
            <person name="Hage H."/>
            <person name="Miyauchi S."/>
            <person name="Viragh M."/>
            <person name="Drula E."/>
            <person name="Min B."/>
            <person name="Chaduli D."/>
            <person name="Navarro D."/>
            <person name="Favel A."/>
            <person name="Norest M."/>
            <person name="Lesage-Meessen L."/>
            <person name="Balint B."/>
            <person name="Merenyi Z."/>
            <person name="de Eugenio L."/>
            <person name="Morin E."/>
            <person name="Martinez A.T."/>
            <person name="Baldrian P."/>
            <person name="Stursova M."/>
            <person name="Martinez M.J."/>
            <person name="Novotny C."/>
            <person name="Magnuson J.K."/>
            <person name="Spatafora J.W."/>
            <person name="Maurice S."/>
            <person name="Pangilinan J."/>
            <person name="Andreopoulos W."/>
            <person name="LaButti K."/>
            <person name="Hundley H."/>
            <person name="Na H."/>
            <person name="Kuo A."/>
            <person name="Barry K."/>
            <person name="Lipzen A."/>
            <person name="Henrissat B."/>
            <person name="Riley R."/>
            <person name="Ahrendt S."/>
            <person name="Nagy L.G."/>
            <person name="Grigoriev I.V."/>
            <person name="Martin F."/>
            <person name="Rosso M.N."/>
        </authorList>
    </citation>
    <scope>NUCLEOTIDE SEQUENCE [LARGE SCALE GENOMIC DNA]</scope>
    <source>
        <strain evidence="1 2">CIRM-BRFM 1785</strain>
    </source>
</reference>
<name>A0ABQ8K4B4_9APHY</name>
<gene>
    <name evidence="1" type="ORF">C8Q71DRAFT_781076</name>
</gene>
<comment type="caution">
    <text evidence="1">The sequence shown here is derived from an EMBL/GenBank/DDBJ whole genome shotgun (WGS) entry which is preliminary data.</text>
</comment>
<proteinExistence type="predicted"/>
<dbReference type="Proteomes" id="UP000814176">
    <property type="component" value="Unassembled WGS sequence"/>
</dbReference>
<dbReference type="EMBL" id="JADCUA010000025">
    <property type="protein sequence ID" value="KAH9831541.1"/>
    <property type="molecule type" value="Genomic_DNA"/>
</dbReference>
<dbReference type="GeneID" id="72005598"/>